<proteinExistence type="predicted"/>
<dbReference type="PANTHER" id="PTHR22891">
    <property type="entry name" value="EUKARYOTIC TRANSLATION INITIATION FACTOR 2C"/>
    <property type="match status" value="1"/>
</dbReference>
<comment type="caution">
    <text evidence="4">The sequence shown here is derived from an EMBL/GenBank/DDBJ whole genome shotgun (WGS) entry which is preliminary data.</text>
</comment>
<evidence type="ECO:0000313" key="4">
    <source>
        <dbReference type="EMBL" id="GMS96326.1"/>
    </source>
</evidence>
<dbReference type="InterPro" id="IPR036085">
    <property type="entry name" value="PAZ_dom_sf"/>
</dbReference>
<dbReference type="Pfam" id="PF02171">
    <property type="entry name" value="Piwi"/>
    <property type="match status" value="1"/>
</dbReference>
<evidence type="ECO:0008006" key="6">
    <source>
        <dbReference type="Google" id="ProtNLM"/>
    </source>
</evidence>
<sequence>AENHPFLNGKMKNMEIAGETSGYDSRSNERSNERCSSGGRNSGSGSGEGQRESESGSGSGGPPQRKADLAYNHLQLVQRPGLCKATRAKISVVTNYFPLNAPGHVKFVTFRLDFEQEKSRGSGTEPVKKEKLSEYFKLCYREHRTKFPSRDSSLVYNGTDMIYCPHDHKINHPYLDFQINAGATFKGRPARKVFSRMYITPLGITELPTVRVEDEADRCALMQFIDAVLTQEHRFDLIGRAARFVQHGHSLFKIPRANDKTDVKPIGKGEEVWLGLHAAVKTDSDCLMLNADTSGSIFKSRDMSLIQFYAQVMKGYTQSLENFNMENQMIEPRGIFEMEKLLKGTKLMMRLPGGIEKVKKFDGFTKYAADNEFFNDDRGAQVSVAQYFLNKYDYRLKCPKFPCLKFYNKVTRNNSSVPMEFFYTLEEPARFKGKLTDQQLDVFVKAVCQNPKEKKGRIERFCVAGGDYLGESATMREWGVSIGRQMVQIDDCPVLPLPHIEMKASAPHIAVNQETGEWKITETSSSGEQPIPPIEMSSDRIVLAVIFINETTRQGDGERVNLLKNTLRSYGLNIDPNVGDFSAELVKAHNSRMDTPTNTGFLNKHISDVKAHCANLTEKSGIKHIPLHIWVFPRRNAPSYAAIKYYCDVVHGVASQCTVRKTFEKLDGNCVTNTSAQNLLLKILAKTGSVSFRLSPFQHKNIERIQNPEEPVLVLGVDVSHPGREERFDAIDKHDKATGRNAQQANKYRGQHEKLPTARPAAKTLFADIGYYDCPRSVVSVVGTIDIKGSRYGVSSRVQRIGQEETVNMVEPFRERIQEFYDNVGSLPKHIIMYRDGASDTQVKKIAYEELESLERALETFDLESKKDVTITYICAAKRHHTRFFRANLDQMSGDAPHLNCPPGTLVEQSIVSRNKWDFYLQSHYGNLGTALPTRYTVVRDDWNVSPSFVQTIVFAHCFGNVRCPRPLSIPVPLHYAHLAAKRSKVLFDHYKENPTNEYINSKEDLVREEIERVAVTPHANIKEMKAMHYA</sequence>
<feature type="domain" description="PAZ" evidence="2">
    <location>
        <begin position="319"/>
        <end position="426"/>
    </location>
</feature>
<dbReference type="Gene3D" id="2.170.260.10">
    <property type="entry name" value="paz domain"/>
    <property type="match status" value="1"/>
</dbReference>
<dbReference type="PROSITE" id="PS50821">
    <property type="entry name" value="PAZ"/>
    <property type="match status" value="1"/>
</dbReference>
<dbReference type="InterPro" id="IPR003100">
    <property type="entry name" value="PAZ_dom"/>
</dbReference>
<organism evidence="4 5">
    <name type="scientific">Pristionchus entomophagus</name>
    <dbReference type="NCBI Taxonomy" id="358040"/>
    <lineage>
        <taxon>Eukaryota</taxon>
        <taxon>Metazoa</taxon>
        <taxon>Ecdysozoa</taxon>
        <taxon>Nematoda</taxon>
        <taxon>Chromadorea</taxon>
        <taxon>Rhabditida</taxon>
        <taxon>Rhabditina</taxon>
        <taxon>Diplogasteromorpha</taxon>
        <taxon>Diplogasteroidea</taxon>
        <taxon>Neodiplogasteridae</taxon>
        <taxon>Pristionchus</taxon>
    </lineage>
</organism>
<dbReference type="InterPro" id="IPR036397">
    <property type="entry name" value="RNaseH_sf"/>
</dbReference>
<evidence type="ECO:0000259" key="2">
    <source>
        <dbReference type="PROSITE" id="PS50821"/>
    </source>
</evidence>
<reference evidence="4" key="1">
    <citation type="submission" date="2023-10" db="EMBL/GenBank/DDBJ databases">
        <title>Genome assembly of Pristionchus species.</title>
        <authorList>
            <person name="Yoshida K."/>
            <person name="Sommer R.J."/>
        </authorList>
    </citation>
    <scope>NUCLEOTIDE SEQUENCE</scope>
    <source>
        <strain evidence="4">RS0144</strain>
    </source>
</reference>
<feature type="non-terminal residue" evidence="4">
    <location>
        <position position="1"/>
    </location>
</feature>
<evidence type="ECO:0000256" key="1">
    <source>
        <dbReference type="SAM" id="MobiDB-lite"/>
    </source>
</evidence>
<evidence type="ECO:0000313" key="5">
    <source>
        <dbReference type="Proteomes" id="UP001432027"/>
    </source>
</evidence>
<feature type="region of interest" description="Disordered" evidence="1">
    <location>
        <begin position="1"/>
        <end position="66"/>
    </location>
</feature>
<dbReference type="Proteomes" id="UP001432027">
    <property type="component" value="Unassembled WGS sequence"/>
</dbReference>
<dbReference type="SUPFAM" id="SSF101690">
    <property type="entry name" value="PAZ domain"/>
    <property type="match status" value="1"/>
</dbReference>
<dbReference type="Gene3D" id="3.30.420.10">
    <property type="entry name" value="Ribonuclease H-like superfamily/Ribonuclease H"/>
    <property type="match status" value="1"/>
</dbReference>
<gene>
    <name evidence="4" type="ORF">PENTCL1PPCAC_18501</name>
</gene>
<dbReference type="InterPro" id="IPR003165">
    <property type="entry name" value="Piwi"/>
</dbReference>
<dbReference type="AlphaFoldDB" id="A0AAV5TPT0"/>
<protein>
    <recommendedName>
        <fullName evidence="6">Piwi domain-containing protein</fullName>
    </recommendedName>
</protein>
<dbReference type="EMBL" id="BTSX01000004">
    <property type="protein sequence ID" value="GMS96326.1"/>
    <property type="molecule type" value="Genomic_DNA"/>
</dbReference>
<dbReference type="SMART" id="SM00950">
    <property type="entry name" value="Piwi"/>
    <property type="match status" value="1"/>
</dbReference>
<name>A0AAV5TPT0_9BILA</name>
<dbReference type="SUPFAM" id="SSF53098">
    <property type="entry name" value="Ribonuclease H-like"/>
    <property type="match status" value="1"/>
</dbReference>
<evidence type="ECO:0000259" key="3">
    <source>
        <dbReference type="PROSITE" id="PS50822"/>
    </source>
</evidence>
<keyword evidence="5" id="KW-1185">Reference proteome</keyword>
<dbReference type="InterPro" id="IPR012337">
    <property type="entry name" value="RNaseH-like_sf"/>
</dbReference>
<accession>A0AAV5TPT0</accession>
<dbReference type="Gene3D" id="3.40.50.2300">
    <property type="match status" value="1"/>
</dbReference>
<dbReference type="PROSITE" id="PS50822">
    <property type="entry name" value="PIWI"/>
    <property type="match status" value="1"/>
</dbReference>
<dbReference type="CDD" id="cd02846">
    <property type="entry name" value="PAZ_argonaute_like"/>
    <property type="match status" value="1"/>
</dbReference>
<dbReference type="Pfam" id="PF02170">
    <property type="entry name" value="PAZ"/>
    <property type="match status" value="1"/>
</dbReference>
<dbReference type="GO" id="GO:0003723">
    <property type="term" value="F:RNA binding"/>
    <property type="evidence" value="ECO:0007669"/>
    <property type="project" value="InterPro"/>
</dbReference>
<feature type="domain" description="Piwi" evidence="3">
    <location>
        <begin position="627"/>
        <end position="989"/>
    </location>
</feature>